<dbReference type="PANTHER" id="PTHR33336">
    <property type="entry name" value="QUINOL MONOOXYGENASE YGIN-RELATED"/>
    <property type="match status" value="1"/>
</dbReference>
<keyword evidence="2" id="KW-0503">Monooxygenase</keyword>
<dbReference type="AlphaFoldDB" id="A0A563TYY2"/>
<dbReference type="GO" id="GO:0004497">
    <property type="term" value="F:monooxygenase activity"/>
    <property type="evidence" value="ECO:0007669"/>
    <property type="project" value="UniProtKB-KW"/>
</dbReference>
<dbReference type="Gene3D" id="3.30.70.100">
    <property type="match status" value="1"/>
</dbReference>
<evidence type="ECO:0000313" key="3">
    <source>
        <dbReference type="Proteomes" id="UP000318010"/>
    </source>
</evidence>
<dbReference type="InterPro" id="IPR050744">
    <property type="entry name" value="AI-2_Isomerase_LsrG"/>
</dbReference>
<dbReference type="SUPFAM" id="SSF54909">
    <property type="entry name" value="Dimeric alpha+beta barrel"/>
    <property type="match status" value="1"/>
</dbReference>
<organism evidence="2 3">
    <name type="scientific">Mucilaginibacter achroorhodeus</name>
    <dbReference type="NCBI Taxonomy" id="2599294"/>
    <lineage>
        <taxon>Bacteria</taxon>
        <taxon>Pseudomonadati</taxon>
        <taxon>Bacteroidota</taxon>
        <taxon>Sphingobacteriia</taxon>
        <taxon>Sphingobacteriales</taxon>
        <taxon>Sphingobacteriaceae</taxon>
        <taxon>Mucilaginibacter</taxon>
    </lineage>
</organism>
<dbReference type="PANTHER" id="PTHR33336:SF15">
    <property type="entry name" value="ABM DOMAIN-CONTAINING PROTEIN"/>
    <property type="match status" value="1"/>
</dbReference>
<dbReference type="OrthoDB" id="964493at2"/>
<name>A0A563TYY2_9SPHI</name>
<dbReference type="Pfam" id="PF03992">
    <property type="entry name" value="ABM"/>
    <property type="match status" value="1"/>
</dbReference>
<proteinExistence type="predicted"/>
<evidence type="ECO:0000313" key="2">
    <source>
        <dbReference type="EMBL" id="TWR24578.1"/>
    </source>
</evidence>
<protein>
    <submittedName>
        <fullName evidence="2">Antibiotic biosynthesis monooxygenase</fullName>
    </submittedName>
</protein>
<keyword evidence="3" id="KW-1185">Reference proteome</keyword>
<dbReference type="RefSeq" id="WP_146272838.1">
    <property type="nucleotide sequence ID" value="NZ_VOEI01000006.1"/>
</dbReference>
<reference evidence="2 3" key="1">
    <citation type="submission" date="2019-07" db="EMBL/GenBank/DDBJ databases">
        <authorList>
            <person name="Kim J."/>
        </authorList>
    </citation>
    <scope>NUCLEOTIDE SEQUENCE [LARGE SCALE GENOMIC DNA]</scope>
    <source>
        <strain evidence="2 3">MJ1a</strain>
    </source>
</reference>
<dbReference type="EMBL" id="VOEI01000006">
    <property type="protein sequence ID" value="TWR24578.1"/>
    <property type="molecule type" value="Genomic_DNA"/>
</dbReference>
<gene>
    <name evidence="2" type="ORF">FPZ42_15900</name>
</gene>
<dbReference type="Proteomes" id="UP000318010">
    <property type="component" value="Unassembled WGS sequence"/>
</dbReference>
<dbReference type="InterPro" id="IPR007138">
    <property type="entry name" value="ABM_dom"/>
</dbReference>
<keyword evidence="2" id="KW-0560">Oxidoreductase</keyword>
<dbReference type="InterPro" id="IPR011008">
    <property type="entry name" value="Dimeric_a/b-barrel"/>
</dbReference>
<feature type="domain" description="ABM" evidence="1">
    <location>
        <begin position="3"/>
        <end position="91"/>
    </location>
</feature>
<evidence type="ECO:0000259" key="1">
    <source>
        <dbReference type="PROSITE" id="PS51725"/>
    </source>
</evidence>
<dbReference type="PROSITE" id="PS51725">
    <property type="entry name" value="ABM"/>
    <property type="match status" value="1"/>
</dbReference>
<comment type="caution">
    <text evidence="2">The sequence shown here is derived from an EMBL/GenBank/DDBJ whole genome shotgun (WGS) entry which is preliminary data.</text>
</comment>
<accession>A0A563TYY2</accession>
<sequence length="96" mass="10959">MSISVVASLACRRDAAIVLGAELRKLVLASLKEDGCINCQIYQSQEEPSHFYLQEEWTDAAKLKAHRQSQHYKYFNHISPALLYQPAVVKVQKRLN</sequence>